<reference evidence="2" key="1">
    <citation type="submission" date="2015-06" db="EMBL/GenBank/DDBJ databases">
        <title>Complete genome sequence and metabolic analysis of phthalate degradation pathway in Gordonia sp. QH-11.</title>
        <authorList>
            <person name="Jin D."/>
            <person name="Kong X."/>
            <person name="Bai Z."/>
        </authorList>
    </citation>
    <scope>NUCLEOTIDE SEQUENCE [LARGE SCALE GENOMIC DNA]</scope>
    <source>
        <strain evidence="2">QH-11</strain>
    </source>
</reference>
<gene>
    <name evidence="1" type="ORF">ACH46_12270</name>
</gene>
<dbReference type="EMBL" id="CP011853">
    <property type="protein sequence ID" value="ALG85112.1"/>
    <property type="molecule type" value="Genomic_DNA"/>
</dbReference>
<dbReference type="PATRIC" id="fig|1136941.3.peg.2501"/>
<proteinExistence type="predicted"/>
<keyword evidence="2" id="KW-1185">Reference proteome</keyword>
<reference evidence="1 2" key="2">
    <citation type="journal article" date="2017" name="Int. J. Syst. Evol. Microbiol.">
        <title>Gordonia phthalatica sp. nov., a di-n-butyl phthalate-degrading bacterium isolated from activated sludge.</title>
        <authorList>
            <person name="Jin D."/>
            <person name="Kong X."/>
            <person name="Jia M."/>
            <person name="Yu X."/>
            <person name="Wang X."/>
            <person name="Zhuang X."/>
            <person name="Deng Y."/>
            <person name="Bai Z."/>
        </authorList>
    </citation>
    <scope>NUCLEOTIDE SEQUENCE [LARGE SCALE GENOMIC DNA]</scope>
    <source>
        <strain evidence="1 2">QH-11</strain>
    </source>
</reference>
<dbReference type="AlphaFoldDB" id="A0A0N9MQH6"/>
<organism evidence="1 2">
    <name type="scientific">Gordonia phthalatica</name>
    <dbReference type="NCBI Taxonomy" id="1136941"/>
    <lineage>
        <taxon>Bacteria</taxon>
        <taxon>Bacillati</taxon>
        <taxon>Actinomycetota</taxon>
        <taxon>Actinomycetes</taxon>
        <taxon>Mycobacteriales</taxon>
        <taxon>Gordoniaceae</taxon>
        <taxon>Gordonia</taxon>
    </lineage>
</organism>
<name>A0A0N9MQH6_9ACTN</name>
<dbReference type="Proteomes" id="UP000063789">
    <property type="component" value="Chromosome"/>
</dbReference>
<evidence type="ECO:0000313" key="2">
    <source>
        <dbReference type="Proteomes" id="UP000063789"/>
    </source>
</evidence>
<dbReference type="RefSeq" id="WP_062393180.1">
    <property type="nucleotide sequence ID" value="NZ_CP011853.1"/>
</dbReference>
<evidence type="ECO:0000313" key="1">
    <source>
        <dbReference type="EMBL" id="ALG85112.1"/>
    </source>
</evidence>
<sequence length="157" mass="16524">MATALTIVGAALLVGCGGAETVASSSTAVAASTTTSVMPSSTDPLLARLRTAAESQAPVDLSVVVDRKYVYEYAILDGVTPDRSAREMALRDSDGAAVYVMRVPEMLLNGCAGRSEQVVAICGRAEVRRLTERGRDLVPPTIRPRISAEAFVLTVVR</sequence>
<dbReference type="KEGG" id="goq:ACH46_12270"/>
<accession>A0A0N9MQH6</accession>
<protein>
    <submittedName>
        <fullName evidence="1">Uncharacterized protein</fullName>
    </submittedName>
</protein>
<dbReference type="STRING" id="1136941.ACH46_12270"/>